<evidence type="ECO:0000256" key="5">
    <source>
        <dbReference type="ARBA" id="ARBA00023295"/>
    </source>
</evidence>
<organism evidence="7 8">
    <name type="scientific">Pedobacter caeni</name>
    <dbReference type="NCBI Taxonomy" id="288992"/>
    <lineage>
        <taxon>Bacteria</taxon>
        <taxon>Pseudomonadati</taxon>
        <taxon>Bacteroidota</taxon>
        <taxon>Sphingobacteriia</taxon>
        <taxon>Sphingobacteriales</taxon>
        <taxon>Sphingobacteriaceae</taxon>
        <taxon>Pedobacter</taxon>
    </lineage>
</organism>
<accession>A0A1M5JJF1</accession>
<keyword evidence="3" id="KW-0732">Signal</keyword>
<evidence type="ECO:0000256" key="3">
    <source>
        <dbReference type="ARBA" id="ARBA00022729"/>
    </source>
</evidence>
<dbReference type="GO" id="GO:0006004">
    <property type="term" value="P:fucose metabolic process"/>
    <property type="evidence" value="ECO:0007669"/>
    <property type="project" value="TreeGrafter"/>
</dbReference>
<dbReference type="STRING" id="288992.SAMN04488522_105384"/>
<evidence type="ECO:0000256" key="1">
    <source>
        <dbReference type="ARBA" id="ARBA00007951"/>
    </source>
</evidence>
<dbReference type="GO" id="GO:0005764">
    <property type="term" value="C:lysosome"/>
    <property type="evidence" value="ECO:0007669"/>
    <property type="project" value="TreeGrafter"/>
</dbReference>
<dbReference type="PANTHER" id="PTHR10030:SF37">
    <property type="entry name" value="ALPHA-L-FUCOSIDASE-RELATED"/>
    <property type="match status" value="1"/>
</dbReference>
<dbReference type="EMBL" id="FQUQ01000005">
    <property type="protein sequence ID" value="SHG40687.1"/>
    <property type="molecule type" value="Genomic_DNA"/>
</dbReference>
<keyword evidence="5" id="KW-0326">Glycosidase</keyword>
<dbReference type="AlphaFoldDB" id="A0A1M5JJF1"/>
<dbReference type="InterPro" id="IPR057739">
    <property type="entry name" value="Glyco_hydro_29_N"/>
</dbReference>
<dbReference type="Pfam" id="PF01120">
    <property type="entry name" value="Alpha_L_fucos"/>
    <property type="match status" value="1"/>
</dbReference>
<sequence>MFVPHNRSGIIRAFSLLFLALQFLLISETKAQKPSALQLSQIKRGYGMFIHFGLNTFNETEWSDGKLPVSSYTPDQLDCDQWVKTAKEAGFRYVILVTKHHDGFALWNSKYTDYDVASSPVKTDVVGEVAKACKKYGLELGLYYSLWDRHEPSHNDPDPDAYLSFMKNQLTELLSNYGNICELWFDGAWAKKDADWKLPEVYAHIRKLQPGCLVTVNHTIGKKENITAIQLPQNMQKGDPIRFWPVDFRTKDPNLARWDDPKVYTHQNENHYLILEHTLCLSDRWNWFQKKAILPARGVDELEELFYWTTANNNIMILNVPPDEHGLIRDHEKQRIIELAERVGIKGGKKPLPSGYENLSFNLPIKASSTAKDPNRTADKANDYSLETWWTAGDTVASLEMESKQKVNRITIMEQPEMKEMGDGFSTIRNFHVQKFSVEVFDGTWKTVFKGDEIGAAKIIKLPKYVEGSKIRLNITSSNGIPSISHFALSDSKSKGLRKINPDK</sequence>
<dbReference type="GO" id="GO:0004560">
    <property type="term" value="F:alpha-L-fucosidase activity"/>
    <property type="evidence" value="ECO:0007669"/>
    <property type="project" value="InterPro"/>
</dbReference>
<proteinExistence type="inferred from homology"/>
<protein>
    <recommendedName>
        <fullName evidence="2">alpha-L-fucosidase</fullName>
        <ecNumber evidence="2">3.2.1.51</ecNumber>
    </recommendedName>
</protein>
<dbReference type="Proteomes" id="UP000184287">
    <property type="component" value="Unassembled WGS sequence"/>
</dbReference>
<keyword evidence="8" id="KW-1185">Reference proteome</keyword>
<dbReference type="RefSeq" id="WP_073235012.1">
    <property type="nucleotide sequence ID" value="NZ_FQUQ01000005.1"/>
</dbReference>
<gene>
    <name evidence="7" type="ORF">SAMN04488522_105384</name>
</gene>
<evidence type="ECO:0000313" key="7">
    <source>
        <dbReference type="EMBL" id="SHG40687.1"/>
    </source>
</evidence>
<evidence type="ECO:0000259" key="6">
    <source>
        <dbReference type="Pfam" id="PF01120"/>
    </source>
</evidence>
<dbReference type="SUPFAM" id="SSF51445">
    <property type="entry name" value="(Trans)glycosidases"/>
    <property type="match status" value="1"/>
</dbReference>
<dbReference type="InterPro" id="IPR008979">
    <property type="entry name" value="Galactose-bd-like_sf"/>
</dbReference>
<evidence type="ECO:0000256" key="2">
    <source>
        <dbReference type="ARBA" id="ARBA00012662"/>
    </source>
</evidence>
<dbReference type="InterPro" id="IPR000933">
    <property type="entry name" value="Glyco_hydro_29"/>
</dbReference>
<dbReference type="GO" id="GO:0016139">
    <property type="term" value="P:glycoside catabolic process"/>
    <property type="evidence" value="ECO:0007669"/>
    <property type="project" value="TreeGrafter"/>
</dbReference>
<evidence type="ECO:0000313" key="8">
    <source>
        <dbReference type="Proteomes" id="UP000184287"/>
    </source>
</evidence>
<keyword evidence="4" id="KW-0378">Hydrolase</keyword>
<name>A0A1M5JJF1_9SPHI</name>
<dbReference type="Gene3D" id="3.20.20.80">
    <property type="entry name" value="Glycosidases"/>
    <property type="match status" value="1"/>
</dbReference>
<dbReference type="OrthoDB" id="107551at2"/>
<dbReference type="EC" id="3.2.1.51" evidence="2"/>
<dbReference type="SMART" id="SM00812">
    <property type="entry name" value="Alpha_L_fucos"/>
    <property type="match status" value="1"/>
</dbReference>
<feature type="domain" description="Glycoside hydrolase family 29 N-terminal" evidence="6">
    <location>
        <begin position="69"/>
        <end position="341"/>
    </location>
</feature>
<dbReference type="PANTHER" id="PTHR10030">
    <property type="entry name" value="ALPHA-L-FUCOSIDASE"/>
    <property type="match status" value="1"/>
</dbReference>
<evidence type="ECO:0000256" key="4">
    <source>
        <dbReference type="ARBA" id="ARBA00022801"/>
    </source>
</evidence>
<dbReference type="Gene3D" id="2.60.120.260">
    <property type="entry name" value="Galactose-binding domain-like"/>
    <property type="match status" value="1"/>
</dbReference>
<comment type="similarity">
    <text evidence="1">Belongs to the glycosyl hydrolase 29 family.</text>
</comment>
<dbReference type="SUPFAM" id="SSF49785">
    <property type="entry name" value="Galactose-binding domain-like"/>
    <property type="match status" value="1"/>
</dbReference>
<dbReference type="InterPro" id="IPR017853">
    <property type="entry name" value="GH"/>
</dbReference>
<reference evidence="8" key="1">
    <citation type="submission" date="2016-11" db="EMBL/GenBank/DDBJ databases">
        <authorList>
            <person name="Varghese N."/>
            <person name="Submissions S."/>
        </authorList>
    </citation>
    <scope>NUCLEOTIDE SEQUENCE [LARGE SCALE GENOMIC DNA]</scope>
    <source>
        <strain evidence="8">DSM 16990</strain>
    </source>
</reference>